<organism evidence="1 2">
    <name type="scientific">Actinoallomurus bryophytorum</name>
    <dbReference type="NCBI Taxonomy" id="1490222"/>
    <lineage>
        <taxon>Bacteria</taxon>
        <taxon>Bacillati</taxon>
        <taxon>Actinomycetota</taxon>
        <taxon>Actinomycetes</taxon>
        <taxon>Streptosporangiales</taxon>
        <taxon>Thermomonosporaceae</taxon>
        <taxon>Actinoallomurus</taxon>
    </lineage>
</organism>
<dbReference type="RefSeq" id="WP_141955514.1">
    <property type="nucleotide sequence ID" value="NZ_VFOZ01000001.1"/>
</dbReference>
<evidence type="ECO:0008006" key="3">
    <source>
        <dbReference type="Google" id="ProtNLM"/>
    </source>
</evidence>
<name>A0A543CHU6_9ACTN</name>
<keyword evidence="2" id="KW-1185">Reference proteome</keyword>
<dbReference type="EMBL" id="VFOZ01000001">
    <property type="protein sequence ID" value="TQL96683.1"/>
    <property type="molecule type" value="Genomic_DNA"/>
</dbReference>
<comment type="caution">
    <text evidence="1">The sequence shown here is derived from an EMBL/GenBank/DDBJ whole genome shotgun (WGS) entry which is preliminary data.</text>
</comment>
<proteinExistence type="predicted"/>
<protein>
    <recommendedName>
        <fullName evidence="3">Phosphotransferase family enzyme</fullName>
    </recommendedName>
</protein>
<dbReference type="Gene3D" id="3.30.200.20">
    <property type="entry name" value="Phosphorylase Kinase, domain 1"/>
    <property type="match status" value="1"/>
</dbReference>
<gene>
    <name evidence="1" type="ORF">FB559_2230</name>
</gene>
<sequence length="118" mass="12423">MVAGPPRSRVAVPARVEAIAAGRPVCAVWENQLGGLTFEVGTAPDRCFVKWAPAGSGVDLAEEAVRLSWAVAFTPVPRLLGQGSDSAGSWLVTATLPGQSAVAGKRFEYYRLLSELDP</sequence>
<dbReference type="AlphaFoldDB" id="A0A543CHU6"/>
<dbReference type="Proteomes" id="UP000316096">
    <property type="component" value="Unassembled WGS sequence"/>
</dbReference>
<accession>A0A543CHU6</accession>
<dbReference type="SUPFAM" id="SSF56112">
    <property type="entry name" value="Protein kinase-like (PK-like)"/>
    <property type="match status" value="1"/>
</dbReference>
<evidence type="ECO:0000313" key="2">
    <source>
        <dbReference type="Proteomes" id="UP000316096"/>
    </source>
</evidence>
<dbReference type="OrthoDB" id="3806873at2"/>
<evidence type="ECO:0000313" key="1">
    <source>
        <dbReference type="EMBL" id="TQL96683.1"/>
    </source>
</evidence>
<reference evidence="1 2" key="1">
    <citation type="submission" date="2019-06" db="EMBL/GenBank/DDBJ databases">
        <title>Sequencing the genomes of 1000 actinobacteria strains.</title>
        <authorList>
            <person name="Klenk H.-P."/>
        </authorList>
    </citation>
    <scope>NUCLEOTIDE SEQUENCE [LARGE SCALE GENOMIC DNA]</scope>
    <source>
        <strain evidence="1 2">DSM 102200</strain>
    </source>
</reference>
<dbReference type="InterPro" id="IPR011009">
    <property type="entry name" value="Kinase-like_dom_sf"/>
</dbReference>